<keyword evidence="1" id="KW-0472">Membrane</keyword>
<feature type="chain" id="PRO_5047528061" evidence="2">
    <location>
        <begin position="20"/>
        <end position="507"/>
    </location>
</feature>
<evidence type="ECO:0000313" key="5">
    <source>
        <dbReference type="Proteomes" id="UP001138961"/>
    </source>
</evidence>
<dbReference type="SUPFAM" id="SSF53850">
    <property type="entry name" value="Periplasmic binding protein-like II"/>
    <property type="match status" value="1"/>
</dbReference>
<organism evidence="4 5">
    <name type="scientific">Loktanella gaetbuli</name>
    <dbReference type="NCBI Taxonomy" id="2881335"/>
    <lineage>
        <taxon>Bacteria</taxon>
        <taxon>Pseudomonadati</taxon>
        <taxon>Pseudomonadota</taxon>
        <taxon>Alphaproteobacteria</taxon>
        <taxon>Rhodobacterales</taxon>
        <taxon>Roseobacteraceae</taxon>
        <taxon>Loktanella</taxon>
    </lineage>
</organism>
<sequence length="507" mass="53434">MKSAAASVAALFACLSPLAAQEVTITSAQGGLSVTGRIVSYDGQYMRVESDYGPLTVDYTTVQCSGAACPDPAKYVPRLRISGEARATEILLPALLDGFARQADLTAQQIVTDDMLSGIMLLDAQNAPVLDVPVLPSNSAEAFADLVTFRADAALSFREILDVENQRAADVGLADLRGLGHAFILGIDALVPIVSPLNPQRRIDPGLLDAAFTGDVTVWPDGTPLSLHLGPELDGQADAFLASLPGDAAFLTRHGDAAALSAAVAEDVGALGVTALSETGVAQAVSLVDTCGLVSAPRISSIKTQDYPLTTPLFLTLAQQRQPQIVLDFLSYLRSPEAHLIIRRAGLVDLGVVPIPLDGQGGRLAHAITIAGVDTPLTELQRMVQLMHARARSSLTFRFDVGTATLDPVSNANLLTLAHDIRAGLYDGRDILLIGFSDGEGPALANLELSGERATRVRDRLLDVLGDDLPETVQIDTAAFGEALPIGCDDTARGRQANRRVEVWIGD</sequence>
<feature type="domain" description="OmpA-like" evidence="3">
    <location>
        <begin position="386"/>
        <end position="507"/>
    </location>
</feature>
<dbReference type="PROSITE" id="PS51123">
    <property type="entry name" value="OMPA_2"/>
    <property type="match status" value="1"/>
</dbReference>
<dbReference type="InterPro" id="IPR006665">
    <property type="entry name" value="OmpA-like"/>
</dbReference>
<feature type="signal peptide" evidence="2">
    <location>
        <begin position="1"/>
        <end position="19"/>
    </location>
</feature>
<evidence type="ECO:0000259" key="3">
    <source>
        <dbReference type="PROSITE" id="PS51123"/>
    </source>
</evidence>
<accession>A0ABS8BU53</accession>
<keyword evidence="2" id="KW-0732">Signal</keyword>
<protein>
    <submittedName>
        <fullName evidence="4">Phosphate ABC transporter substrate-binding/OmpA family protein</fullName>
    </submittedName>
</protein>
<reference evidence="4" key="1">
    <citation type="submission" date="2021-10" db="EMBL/GenBank/DDBJ databases">
        <title>Loktanella gaetbuli sp. nov., isolated from a tidal flat.</title>
        <authorList>
            <person name="Park S."/>
            <person name="Yoon J.-H."/>
        </authorList>
    </citation>
    <scope>NUCLEOTIDE SEQUENCE</scope>
    <source>
        <strain evidence="4">TSTF-M6</strain>
    </source>
</reference>
<dbReference type="SUPFAM" id="SSF103088">
    <property type="entry name" value="OmpA-like"/>
    <property type="match status" value="1"/>
</dbReference>
<dbReference type="Pfam" id="PF00691">
    <property type="entry name" value="OmpA"/>
    <property type="match status" value="1"/>
</dbReference>
<gene>
    <name evidence="4" type="ORF">LGQ03_08390</name>
</gene>
<dbReference type="CDD" id="cd07185">
    <property type="entry name" value="OmpA_C-like"/>
    <property type="match status" value="1"/>
</dbReference>
<dbReference type="Gene3D" id="3.30.1330.60">
    <property type="entry name" value="OmpA-like domain"/>
    <property type="match status" value="1"/>
</dbReference>
<dbReference type="RefSeq" id="WP_226748042.1">
    <property type="nucleotide sequence ID" value="NZ_JAJATZ010000003.1"/>
</dbReference>
<name>A0ABS8BU53_9RHOB</name>
<keyword evidence="5" id="KW-1185">Reference proteome</keyword>
<dbReference type="EMBL" id="JAJATZ010000003">
    <property type="protein sequence ID" value="MCB5199258.1"/>
    <property type="molecule type" value="Genomic_DNA"/>
</dbReference>
<evidence type="ECO:0000313" key="4">
    <source>
        <dbReference type="EMBL" id="MCB5199258.1"/>
    </source>
</evidence>
<dbReference type="PANTHER" id="PTHR30329:SF21">
    <property type="entry name" value="LIPOPROTEIN YIAD-RELATED"/>
    <property type="match status" value="1"/>
</dbReference>
<evidence type="ECO:0000256" key="1">
    <source>
        <dbReference type="PROSITE-ProRule" id="PRU00473"/>
    </source>
</evidence>
<dbReference type="Proteomes" id="UP001138961">
    <property type="component" value="Unassembled WGS sequence"/>
</dbReference>
<dbReference type="InterPro" id="IPR036737">
    <property type="entry name" value="OmpA-like_sf"/>
</dbReference>
<comment type="caution">
    <text evidence="4">The sequence shown here is derived from an EMBL/GenBank/DDBJ whole genome shotgun (WGS) entry which is preliminary data.</text>
</comment>
<dbReference type="InterPro" id="IPR050330">
    <property type="entry name" value="Bact_OuterMem_StrucFunc"/>
</dbReference>
<dbReference type="Gene3D" id="3.40.190.10">
    <property type="entry name" value="Periplasmic binding protein-like II"/>
    <property type="match status" value="2"/>
</dbReference>
<proteinExistence type="predicted"/>
<evidence type="ECO:0000256" key="2">
    <source>
        <dbReference type="SAM" id="SignalP"/>
    </source>
</evidence>
<dbReference type="PANTHER" id="PTHR30329">
    <property type="entry name" value="STATOR ELEMENT OF FLAGELLAR MOTOR COMPLEX"/>
    <property type="match status" value="1"/>
</dbReference>